<name>A0A7I8DJ29_9FIRM</name>
<accession>A0A7I8DJ29</accession>
<dbReference type="PANTHER" id="PTHR43479">
    <property type="entry name" value="ACREF/ENVCD OPERON REPRESSOR-RELATED"/>
    <property type="match status" value="1"/>
</dbReference>
<organism evidence="4 5">
    <name type="scientific">Anaerocolumna chitinilytica</name>
    <dbReference type="NCBI Taxonomy" id="1727145"/>
    <lineage>
        <taxon>Bacteria</taxon>
        <taxon>Bacillati</taxon>
        <taxon>Bacillota</taxon>
        <taxon>Clostridia</taxon>
        <taxon>Lachnospirales</taxon>
        <taxon>Lachnospiraceae</taxon>
        <taxon>Anaerocolumna</taxon>
    </lineage>
</organism>
<sequence>MYATNDNLQAIASRNMIKDALITLMKQYPYKDITITQICQEAQIVRQTFYRNFEAKDEILIFLLDGMIRLYYTDYRNENNAYIQLMNFFTFMLINRELLLLLSKNNLLFLIDKTITSNITVLFEIRQISEIEEGTEKYVIGFIASTVCSLLSIWINEGFAETPETICKLAQIFLSGLSAPNR</sequence>
<dbReference type="PANTHER" id="PTHR43479:SF11">
    <property type="entry name" value="ACREF_ENVCD OPERON REPRESSOR-RELATED"/>
    <property type="match status" value="1"/>
</dbReference>
<evidence type="ECO:0000256" key="1">
    <source>
        <dbReference type="ARBA" id="ARBA00023125"/>
    </source>
</evidence>
<feature type="DNA-binding region" description="H-T-H motif" evidence="2">
    <location>
        <begin position="34"/>
        <end position="53"/>
    </location>
</feature>
<dbReference type="InterPro" id="IPR009057">
    <property type="entry name" value="Homeodomain-like_sf"/>
</dbReference>
<feature type="domain" description="HTH tetR-type" evidence="3">
    <location>
        <begin position="11"/>
        <end position="71"/>
    </location>
</feature>
<reference evidence="4 5" key="2">
    <citation type="submission" date="2020-08" db="EMBL/GenBank/DDBJ databases">
        <authorList>
            <person name="Ueki A."/>
            <person name="Tonouchi A."/>
        </authorList>
    </citation>
    <scope>NUCLEOTIDE SEQUENCE [LARGE SCALE GENOMIC DNA]</scope>
    <source>
        <strain evidence="4 5">CTTW</strain>
    </source>
</reference>
<evidence type="ECO:0000259" key="3">
    <source>
        <dbReference type="PROSITE" id="PS50977"/>
    </source>
</evidence>
<protein>
    <submittedName>
        <fullName evidence="4">AcrR family transcriptional regulator</fullName>
    </submittedName>
</protein>
<dbReference type="PROSITE" id="PS50977">
    <property type="entry name" value="HTH_TETR_2"/>
    <property type="match status" value="1"/>
</dbReference>
<keyword evidence="1 2" id="KW-0238">DNA-binding</keyword>
<proteinExistence type="predicted"/>
<evidence type="ECO:0000313" key="4">
    <source>
        <dbReference type="EMBL" id="BCJ98498.1"/>
    </source>
</evidence>
<dbReference type="GO" id="GO:0003677">
    <property type="term" value="F:DNA binding"/>
    <property type="evidence" value="ECO:0007669"/>
    <property type="project" value="UniProtKB-UniRule"/>
</dbReference>
<dbReference type="Gene3D" id="1.10.357.10">
    <property type="entry name" value="Tetracycline Repressor, domain 2"/>
    <property type="match status" value="1"/>
</dbReference>
<dbReference type="AlphaFoldDB" id="A0A7I8DJ29"/>
<dbReference type="RefSeq" id="WP_185258823.1">
    <property type="nucleotide sequence ID" value="NZ_AP023368.1"/>
</dbReference>
<dbReference type="EMBL" id="AP023368">
    <property type="protein sequence ID" value="BCJ98498.1"/>
    <property type="molecule type" value="Genomic_DNA"/>
</dbReference>
<gene>
    <name evidence="4" type="ORF">bsdcttw_15390</name>
</gene>
<dbReference type="InterPro" id="IPR050624">
    <property type="entry name" value="HTH-type_Tx_Regulator"/>
</dbReference>
<dbReference type="SUPFAM" id="SSF46689">
    <property type="entry name" value="Homeodomain-like"/>
    <property type="match status" value="1"/>
</dbReference>
<evidence type="ECO:0000313" key="5">
    <source>
        <dbReference type="Proteomes" id="UP000515703"/>
    </source>
</evidence>
<keyword evidence="5" id="KW-1185">Reference proteome</keyword>
<dbReference type="Proteomes" id="UP000515703">
    <property type="component" value="Chromosome"/>
</dbReference>
<evidence type="ECO:0000256" key="2">
    <source>
        <dbReference type="PROSITE-ProRule" id="PRU00335"/>
    </source>
</evidence>
<dbReference type="InterPro" id="IPR001647">
    <property type="entry name" value="HTH_TetR"/>
</dbReference>
<reference evidence="4 5" key="1">
    <citation type="submission" date="2020-08" db="EMBL/GenBank/DDBJ databases">
        <title>Draft genome sequencing of an Anaerocolumna strain isolated from anoxic soil subjected to BSD treatment.</title>
        <authorList>
            <person name="Uek A."/>
            <person name="Tonouchi A."/>
        </authorList>
    </citation>
    <scope>NUCLEOTIDE SEQUENCE [LARGE SCALE GENOMIC DNA]</scope>
    <source>
        <strain evidence="4 5">CTTW</strain>
    </source>
</reference>
<dbReference type="KEGG" id="acht:bsdcttw_15390"/>